<dbReference type="InterPro" id="IPR000014">
    <property type="entry name" value="PAS"/>
</dbReference>
<dbReference type="CDD" id="cd01948">
    <property type="entry name" value="EAL"/>
    <property type="match status" value="1"/>
</dbReference>
<evidence type="ECO:0000259" key="5">
    <source>
        <dbReference type="PROSITE" id="PS50887"/>
    </source>
</evidence>
<gene>
    <name evidence="6" type="ORF">GNH96_13460</name>
</gene>
<feature type="transmembrane region" description="Helical" evidence="1">
    <location>
        <begin position="12"/>
        <end position="32"/>
    </location>
</feature>
<evidence type="ECO:0000259" key="2">
    <source>
        <dbReference type="PROSITE" id="PS50112"/>
    </source>
</evidence>
<dbReference type="InterPro" id="IPR035965">
    <property type="entry name" value="PAS-like_dom_sf"/>
</dbReference>
<feature type="domain" description="PAS" evidence="2">
    <location>
        <begin position="581"/>
        <end position="651"/>
    </location>
</feature>
<dbReference type="KEGG" id="metu:GNH96_13460"/>
<sequence>MGMSLLYGRPDLIYFLYGLSFILLAAVCGAIHDRVRQRLPWLWLGMFGVAHGANEWLDLFAFSLGDHPVFAWARLAVLTISFLCLLNFGRQGLAGQGVRLPARWFYPALAALFVGAGGWRVEGLSGAVHYALGLSGALAAAWALGLAARMMDRRHDLPLGLGAFAMVVYAASMGGDVPGTLPFPPAGSGVVPTGTALSLALLRSLCMLAMTSGIWLHYRRSGELPVPVEELSAGMGFGLRLALIASIVLGVAFVLTEFFAHAADRGIRRELSVQAETVAASIDPERVRRVRTGSAEAREREGRRLASVLQRIDAADPKLERLYLLFPEGGRSVGAIGSETAARGAGAAILQAYAEHAAALAGLFASGRSLLVGPYGEGGKDTVSAFAAVRDADTAEVLAALGLDIDGTVRRERLAAYRVVAIAITLLIAMGTLGFEVSRQRLWLSSRIAKAERRRLAEAQRLAHVGSWVYDPATDRMTWSDETSRIFGLAPDREAPRRFGEFVAMFAPEDREAVEAALREERDDAFGVEHALRVRRPDGVVRHVNFTVELLGRRGDSRPVLQGTVQDVTDQWEAGQALRQSEERLRLHVEHLPLAVIEWDLDFIVTRWNPAAEKIFGYSADQMIGRSVDALFLQEVGERVHAAWREVLAGKGNRSVNQHLTADGRRILCEWYNTPLTTPEGRVIGVASLAEDVTQRETVEAELRLAATTFETDEAIMITDADGRVLRVNAAFTRMTGYRQEDVVGKNPRLFKSGLHGAEFYREVWRSLEQTGRWQGEIWNRRRNGEVYPERKTITAVRSGSGEVTHYVAISSDISELKRTEGKIRQLAYYDSLTGLPNRSLILERLAEQMKMARLHGTYGALLFMDLDYFKTLNDSLGHHMGDRLLVQVAERLKNCMEDEEAAARLGGDEFVMLLPPVKPSASVAAGQAIVLARRVRELLSAPFSLEDHVHYVSVSIGITVFPDGVDSADDALKQADTAMYVAKNEGRDGIRFYKSAMEAVVRGRLELEKALRKALANDEFEVYYQPQMLGDGRVVGAEALIRWFHPERGAISPDQFIPVCEQNGMILRVGAIVLRRACFCLAEMNGKGLSLPKLSVNVSPRQFLRSDLMSQLEQFCLEAGISPAGLCLELTEGVLLNHTDLAVAQIERLKNLGVAFSIDDFGTGYSSLAYLKHLPLDDLKIASAFVRDLEQDSNDAVIVETIVSMARHLGLDVIAEGVETRAQVDILERYGCRRFQGNYFARPMPKDEFIRFVAERQRSG</sequence>
<dbReference type="NCBIfam" id="TIGR00229">
    <property type="entry name" value="sensory_box"/>
    <property type="match status" value="3"/>
</dbReference>
<dbReference type="CDD" id="cd00130">
    <property type="entry name" value="PAS"/>
    <property type="match status" value="3"/>
</dbReference>
<dbReference type="AlphaFoldDB" id="A0A858QAZ3"/>
<feature type="domain" description="PAC" evidence="3">
    <location>
        <begin position="653"/>
        <end position="705"/>
    </location>
</feature>
<dbReference type="Gene3D" id="3.30.450.20">
    <property type="entry name" value="PAS domain"/>
    <property type="match status" value="3"/>
</dbReference>
<dbReference type="InterPro" id="IPR013655">
    <property type="entry name" value="PAS_fold_3"/>
</dbReference>
<dbReference type="PANTHER" id="PTHR44757:SF2">
    <property type="entry name" value="BIOFILM ARCHITECTURE MAINTENANCE PROTEIN MBAA"/>
    <property type="match status" value="1"/>
</dbReference>
<dbReference type="Pfam" id="PF08448">
    <property type="entry name" value="PAS_4"/>
    <property type="match status" value="1"/>
</dbReference>
<accession>A0A858QAZ3</accession>
<feature type="transmembrane region" description="Helical" evidence="1">
    <location>
        <begin position="127"/>
        <end position="145"/>
    </location>
</feature>
<dbReference type="PROSITE" id="PS50113">
    <property type="entry name" value="PAC"/>
    <property type="match status" value="2"/>
</dbReference>
<dbReference type="InterPro" id="IPR001610">
    <property type="entry name" value="PAC"/>
</dbReference>
<dbReference type="Gene3D" id="3.20.20.450">
    <property type="entry name" value="EAL domain"/>
    <property type="match status" value="1"/>
</dbReference>
<dbReference type="InterPro" id="IPR013656">
    <property type="entry name" value="PAS_4"/>
</dbReference>
<feature type="transmembrane region" description="Helical" evidence="1">
    <location>
        <begin position="157"/>
        <end position="175"/>
    </location>
</feature>
<evidence type="ECO:0000259" key="3">
    <source>
        <dbReference type="PROSITE" id="PS50113"/>
    </source>
</evidence>
<feature type="transmembrane region" description="Helical" evidence="1">
    <location>
        <begin position="100"/>
        <end position="121"/>
    </location>
</feature>
<dbReference type="EMBL" id="CP046565">
    <property type="protein sequence ID" value="QJD30874.1"/>
    <property type="molecule type" value="Genomic_DNA"/>
</dbReference>
<feature type="domain" description="PAS" evidence="2">
    <location>
        <begin position="699"/>
        <end position="747"/>
    </location>
</feature>
<dbReference type="PROSITE" id="PS50887">
    <property type="entry name" value="GGDEF"/>
    <property type="match status" value="1"/>
</dbReference>
<dbReference type="NCBIfam" id="TIGR00254">
    <property type="entry name" value="GGDEF"/>
    <property type="match status" value="1"/>
</dbReference>
<keyword evidence="1" id="KW-1133">Transmembrane helix</keyword>
<evidence type="ECO:0000313" key="7">
    <source>
        <dbReference type="Proteomes" id="UP000503004"/>
    </source>
</evidence>
<evidence type="ECO:0000256" key="1">
    <source>
        <dbReference type="SAM" id="Phobius"/>
    </source>
</evidence>
<dbReference type="SUPFAM" id="SSF55785">
    <property type="entry name" value="PYP-like sensor domain (PAS domain)"/>
    <property type="match status" value="3"/>
</dbReference>
<dbReference type="PROSITE" id="PS50112">
    <property type="entry name" value="PAS"/>
    <property type="match status" value="3"/>
</dbReference>
<name>A0A858QAZ3_9GAMM</name>
<dbReference type="SUPFAM" id="SSF55073">
    <property type="entry name" value="Nucleotide cyclase"/>
    <property type="match status" value="1"/>
</dbReference>
<dbReference type="SMART" id="SM00267">
    <property type="entry name" value="GGDEF"/>
    <property type="match status" value="1"/>
</dbReference>
<dbReference type="InterPro" id="IPR000700">
    <property type="entry name" value="PAS-assoc_C"/>
</dbReference>
<dbReference type="Proteomes" id="UP000503004">
    <property type="component" value="Chromosome"/>
</dbReference>
<dbReference type="Pfam" id="PF00563">
    <property type="entry name" value="EAL"/>
    <property type="match status" value="1"/>
</dbReference>
<evidence type="ECO:0000313" key="6">
    <source>
        <dbReference type="EMBL" id="QJD30874.1"/>
    </source>
</evidence>
<keyword evidence="7" id="KW-1185">Reference proteome</keyword>
<protein>
    <submittedName>
        <fullName evidence="6">EAL domain-containing protein</fullName>
    </submittedName>
</protein>
<feature type="transmembrane region" description="Helical" evidence="1">
    <location>
        <begin position="69"/>
        <end position="88"/>
    </location>
</feature>
<dbReference type="Gene3D" id="3.30.70.270">
    <property type="match status" value="1"/>
</dbReference>
<feature type="domain" description="EAL" evidence="4">
    <location>
        <begin position="1005"/>
        <end position="1258"/>
    </location>
</feature>
<feature type="transmembrane region" description="Helical" evidence="1">
    <location>
        <begin position="39"/>
        <end position="57"/>
    </location>
</feature>
<dbReference type="InterPro" id="IPR001633">
    <property type="entry name" value="EAL_dom"/>
</dbReference>
<dbReference type="InterPro" id="IPR052155">
    <property type="entry name" value="Biofilm_reg_signaling"/>
</dbReference>
<feature type="transmembrane region" description="Helical" evidence="1">
    <location>
        <begin position="415"/>
        <end position="437"/>
    </location>
</feature>
<dbReference type="PANTHER" id="PTHR44757">
    <property type="entry name" value="DIGUANYLATE CYCLASE DGCP"/>
    <property type="match status" value="1"/>
</dbReference>
<dbReference type="SUPFAM" id="SSF141868">
    <property type="entry name" value="EAL domain-like"/>
    <property type="match status" value="1"/>
</dbReference>
<feature type="transmembrane region" description="Helical" evidence="1">
    <location>
        <begin position="237"/>
        <end position="260"/>
    </location>
</feature>
<dbReference type="Pfam" id="PF00990">
    <property type="entry name" value="GGDEF"/>
    <property type="match status" value="1"/>
</dbReference>
<dbReference type="InterPro" id="IPR029787">
    <property type="entry name" value="Nucleotide_cyclase"/>
</dbReference>
<keyword evidence="1" id="KW-0472">Membrane</keyword>
<dbReference type="CDD" id="cd01949">
    <property type="entry name" value="GGDEF"/>
    <property type="match status" value="1"/>
</dbReference>
<dbReference type="SMART" id="SM00091">
    <property type="entry name" value="PAS"/>
    <property type="match status" value="3"/>
</dbReference>
<evidence type="ECO:0000259" key="4">
    <source>
        <dbReference type="PROSITE" id="PS50883"/>
    </source>
</evidence>
<keyword evidence="1" id="KW-0812">Transmembrane</keyword>
<feature type="domain" description="PAS" evidence="2">
    <location>
        <begin position="452"/>
        <end position="525"/>
    </location>
</feature>
<dbReference type="Pfam" id="PF13426">
    <property type="entry name" value="PAS_9"/>
    <property type="match status" value="1"/>
</dbReference>
<dbReference type="InterPro" id="IPR035919">
    <property type="entry name" value="EAL_sf"/>
</dbReference>
<dbReference type="Pfam" id="PF08447">
    <property type="entry name" value="PAS_3"/>
    <property type="match status" value="1"/>
</dbReference>
<proteinExistence type="predicted"/>
<feature type="domain" description="GGDEF" evidence="5">
    <location>
        <begin position="858"/>
        <end position="996"/>
    </location>
</feature>
<feature type="domain" description="PAC" evidence="3">
    <location>
        <begin position="774"/>
        <end position="826"/>
    </location>
</feature>
<reference evidence="7" key="1">
    <citation type="submission" date="2019-12" db="EMBL/GenBank/DDBJ databases">
        <authorList>
            <person name="Awala S.I."/>
            <person name="Rhee S.K."/>
        </authorList>
    </citation>
    <scope>NUCLEOTIDE SEQUENCE [LARGE SCALE GENOMIC DNA]</scope>
    <source>
        <strain evidence="7">IM1</strain>
    </source>
</reference>
<dbReference type="SMART" id="SM00052">
    <property type="entry name" value="EAL"/>
    <property type="match status" value="1"/>
</dbReference>
<organism evidence="6 7">
    <name type="scientific">Methylococcus geothermalis</name>
    <dbReference type="NCBI Taxonomy" id="2681310"/>
    <lineage>
        <taxon>Bacteria</taxon>
        <taxon>Pseudomonadati</taxon>
        <taxon>Pseudomonadota</taxon>
        <taxon>Gammaproteobacteria</taxon>
        <taxon>Methylococcales</taxon>
        <taxon>Methylococcaceae</taxon>
        <taxon>Methylococcus</taxon>
    </lineage>
</organism>
<dbReference type="InterPro" id="IPR000160">
    <property type="entry name" value="GGDEF_dom"/>
</dbReference>
<dbReference type="SMART" id="SM00086">
    <property type="entry name" value="PAC"/>
    <property type="match status" value="3"/>
</dbReference>
<dbReference type="PROSITE" id="PS50883">
    <property type="entry name" value="EAL"/>
    <property type="match status" value="1"/>
</dbReference>
<dbReference type="InterPro" id="IPR043128">
    <property type="entry name" value="Rev_trsase/Diguanyl_cyclase"/>
</dbReference>